<name>A0A7R9MHD2_9ACAR</name>
<reference evidence="3" key="1">
    <citation type="submission" date="2020-11" db="EMBL/GenBank/DDBJ databases">
        <authorList>
            <person name="Tran Van P."/>
        </authorList>
    </citation>
    <scope>NUCLEOTIDE SEQUENCE</scope>
</reference>
<dbReference type="PANTHER" id="PTHR19327">
    <property type="entry name" value="GOLGIN"/>
    <property type="match status" value="1"/>
</dbReference>
<protein>
    <submittedName>
        <fullName evidence="3">Uncharacterized protein</fullName>
    </submittedName>
</protein>
<feature type="coiled-coil region" evidence="1">
    <location>
        <begin position="211"/>
        <end position="314"/>
    </location>
</feature>
<feature type="non-terminal residue" evidence="3">
    <location>
        <position position="321"/>
    </location>
</feature>
<keyword evidence="4" id="KW-1185">Reference proteome</keyword>
<organism evidence="3">
    <name type="scientific">Oppiella nova</name>
    <dbReference type="NCBI Taxonomy" id="334625"/>
    <lineage>
        <taxon>Eukaryota</taxon>
        <taxon>Metazoa</taxon>
        <taxon>Ecdysozoa</taxon>
        <taxon>Arthropoda</taxon>
        <taxon>Chelicerata</taxon>
        <taxon>Arachnida</taxon>
        <taxon>Acari</taxon>
        <taxon>Acariformes</taxon>
        <taxon>Sarcoptiformes</taxon>
        <taxon>Oribatida</taxon>
        <taxon>Brachypylina</taxon>
        <taxon>Oppioidea</taxon>
        <taxon>Oppiidae</taxon>
        <taxon>Oppiella</taxon>
    </lineage>
</organism>
<evidence type="ECO:0000313" key="4">
    <source>
        <dbReference type="Proteomes" id="UP000728032"/>
    </source>
</evidence>
<sequence length="321" mass="36110">MFKKLKEKVSTVTTELQSAHTRAQTTIQGLNTQATQYIDQLVNNASKEGSKDDSESDGKSETLGASGGDTAGDLLEFNDNDTTDEKSVPSKNDSSLDQFSLVELDDESPSNASPNSGPNAVTSSSSHSENDSFFSMTPITSPTNHFVPQSDIESEYESESHSRFPSVDNVSKEQLLELCIKLKERGKKYRDRWTQVVKGYRLLVEDKEKMKKVLADTQDKALRRMNELREQSNLEQQAKRHLEENLRLVIDEKDEKIKVLQTKIGLLKDNNGLNGVTDDLVDLGTDSMQKANELREMSEKVERLETLLTRCKESLKTNKER</sequence>
<dbReference type="Proteomes" id="UP000728032">
    <property type="component" value="Unassembled WGS sequence"/>
</dbReference>
<feature type="compositionally biased region" description="Polar residues" evidence="2">
    <location>
        <begin position="89"/>
        <end position="98"/>
    </location>
</feature>
<feature type="compositionally biased region" description="Low complexity" evidence="2">
    <location>
        <begin position="109"/>
        <end position="135"/>
    </location>
</feature>
<dbReference type="PANTHER" id="PTHR19327:SF0">
    <property type="entry name" value="GOLGIN SUBFAMILY A MEMBER 4"/>
    <property type="match status" value="1"/>
</dbReference>
<dbReference type="GO" id="GO:0031267">
    <property type="term" value="F:small GTPase binding"/>
    <property type="evidence" value="ECO:0007669"/>
    <property type="project" value="TreeGrafter"/>
</dbReference>
<dbReference type="OrthoDB" id="5322683at2759"/>
<evidence type="ECO:0000313" key="3">
    <source>
        <dbReference type="EMBL" id="CAD7660159.1"/>
    </source>
</evidence>
<feature type="compositionally biased region" description="Basic and acidic residues" evidence="2">
    <location>
        <begin position="48"/>
        <end position="60"/>
    </location>
</feature>
<feature type="region of interest" description="Disordered" evidence="2">
    <location>
        <begin position="41"/>
        <end position="165"/>
    </location>
</feature>
<dbReference type="EMBL" id="OC934265">
    <property type="protein sequence ID" value="CAD7660159.1"/>
    <property type="molecule type" value="Genomic_DNA"/>
</dbReference>
<evidence type="ECO:0000256" key="2">
    <source>
        <dbReference type="SAM" id="MobiDB-lite"/>
    </source>
</evidence>
<gene>
    <name evidence="3" type="ORF">ONB1V03_LOCUS16729</name>
</gene>
<dbReference type="AlphaFoldDB" id="A0A7R9MHD2"/>
<dbReference type="GO" id="GO:0005794">
    <property type="term" value="C:Golgi apparatus"/>
    <property type="evidence" value="ECO:0007669"/>
    <property type="project" value="TreeGrafter"/>
</dbReference>
<dbReference type="EMBL" id="CAJPVJ010019440">
    <property type="protein sequence ID" value="CAG2177297.1"/>
    <property type="molecule type" value="Genomic_DNA"/>
</dbReference>
<keyword evidence="1" id="KW-0175">Coiled coil</keyword>
<evidence type="ECO:0000256" key="1">
    <source>
        <dbReference type="SAM" id="Coils"/>
    </source>
</evidence>
<feature type="compositionally biased region" description="Polar residues" evidence="2">
    <location>
        <begin position="137"/>
        <end position="147"/>
    </location>
</feature>
<proteinExistence type="predicted"/>
<dbReference type="GO" id="GO:0048193">
    <property type="term" value="P:Golgi vesicle transport"/>
    <property type="evidence" value="ECO:0007669"/>
    <property type="project" value="TreeGrafter"/>
</dbReference>
<accession>A0A7R9MHD2</accession>